<sequence length="200" mass="21491">MEREHHRHAAPPDDTTPSGRESYRHGNLPAAATQAALELVVAEGHEKLSLRAVAQKVGVAHRSLYNHFADRQALLDAVAEQGYLRLAAGLESAATRGEFIAAYVRFAVDNPALYWLMKSRPHATMKRRPGLQRAAQFGITVGLRLFGDPAASPAANRRAVMKVLILLHGGISLHLGGILDVPGDEGLIAELQAMIATDAA</sequence>
<protein>
    <submittedName>
        <fullName evidence="7">TetR/AcrR family transcriptional regulator</fullName>
    </submittedName>
</protein>
<feature type="domain" description="HTH tetR-type" evidence="6">
    <location>
        <begin position="26"/>
        <end position="86"/>
    </location>
</feature>
<dbReference type="SUPFAM" id="SSF46689">
    <property type="entry name" value="Homeodomain-like"/>
    <property type="match status" value="1"/>
</dbReference>
<dbReference type="InterPro" id="IPR025996">
    <property type="entry name" value="MT1864/Rv1816-like_C"/>
</dbReference>
<dbReference type="EMBL" id="JAAEDL010000035">
    <property type="protein sequence ID" value="MBR0683582.1"/>
    <property type="molecule type" value="Genomic_DNA"/>
</dbReference>
<keyword evidence="3" id="KW-0804">Transcription</keyword>
<evidence type="ECO:0000313" key="7">
    <source>
        <dbReference type="EMBL" id="MBR0683582.1"/>
    </source>
</evidence>
<dbReference type="Gene3D" id="1.10.357.10">
    <property type="entry name" value="Tetracycline Repressor, domain 2"/>
    <property type="match status" value="1"/>
</dbReference>
<keyword evidence="8" id="KW-1185">Reference proteome</keyword>
<evidence type="ECO:0000313" key="8">
    <source>
        <dbReference type="Proteomes" id="UP001138709"/>
    </source>
</evidence>
<gene>
    <name evidence="7" type="ORF">GXW74_24065</name>
</gene>
<dbReference type="GO" id="GO:0000976">
    <property type="term" value="F:transcription cis-regulatory region binding"/>
    <property type="evidence" value="ECO:0007669"/>
    <property type="project" value="TreeGrafter"/>
</dbReference>
<dbReference type="InterPro" id="IPR009057">
    <property type="entry name" value="Homeodomain-like_sf"/>
</dbReference>
<evidence type="ECO:0000259" key="6">
    <source>
        <dbReference type="PROSITE" id="PS50977"/>
    </source>
</evidence>
<dbReference type="GO" id="GO:0003700">
    <property type="term" value="F:DNA-binding transcription factor activity"/>
    <property type="evidence" value="ECO:0007669"/>
    <property type="project" value="TreeGrafter"/>
</dbReference>
<dbReference type="SUPFAM" id="SSF48498">
    <property type="entry name" value="Tetracyclin repressor-like, C-terminal domain"/>
    <property type="match status" value="1"/>
</dbReference>
<accession>A0A9X9XIP6</accession>
<reference evidence="7" key="1">
    <citation type="submission" date="2020-01" db="EMBL/GenBank/DDBJ databases">
        <authorList>
            <person name="Rat A."/>
        </authorList>
    </citation>
    <scope>NUCLEOTIDE SEQUENCE</scope>
    <source>
        <strain evidence="7">LMG 31228</strain>
    </source>
</reference>
<dbReference type="PANTHER" id="PTHR30055">
    <property type="entry name" value="HTH-TYPE TRANSCRIPTIONAL REGULATOR RUTR"/>
    <property type="match status" value="1"/>
</dbReference>
<feature type="region of interest" description="Disordered" evidence="5">
    <location>
        <begin position="1"/>
        <end position="25"/>
    </location>
</feature>
<dbReference type="InterPro" id="IPR050109">
    <property type="entry name" value="HTH-type_TetR-like_transc_reg"/>
</dbReference>
<evidence type="ECO:0000256" key="4">
    <source>
        <dbReference type="PROSITE-ProRule" id="PRU00335"/>
    </source>
</evidence>
<evidence type="ECO:0000256" key="3">
    <source>
        <dbReference type="ARBA" id="ARBA00023163"/>
    </source>
</evidence>
<name>A0A9X9XIP6_9PROT</name>
<dbReference type="PROSITE" id="PS50977">
    <property type="entry name" value="HTH_TETR_2"/>
    <property type="match status" value="1"/>
</dbReference>
<dbReference type="InterPro" id="IPR001647">
    <property type="entry name" value="HTH_TetR"/>
</dbReference>
<reference evidence="7" key="2">
    <citation type="journal article" date="2021" name="Syst. Appl. Microbiol.">
        <title>Roseomonas hellenica sp. nov., isolated from roots of wild-growing Alkanna tinctoria.</title>
        <authorList>
            <person name="Rat A."/>
            <person name="Naranjo H.D."/>
            <person name="Lebbe L."/>
            <person name="Cnockaert M."/>
            <person name="Krigas N."/>
            <person name="Grigoriadou K."/>
            <person name="Maloupa E."/>
            <person name="Willems A."/>
        </authorList>
    </citation>
    <scope>NUCLEOTIDE SEQUENCE</scope>
    <source>
        <strain evidence="7">LMG 31228</strain>
    </source>
</reference>
<keyword evidence="2 4" id="KW-0238">DNA-binding</keyword>
<comment type="caution">
    <text evidence="7">The sequence shown here is derived from an EMBL/GenBank/DDBJ whole genome shotgun (WGS) entry which is preliminary data.</text>
</comment>
<organism evidence="7 8">
    <name type="scientific">Neoroseomonas eburnea</name>
    <dbReference type="NCBI Taxonomy" id="1346889"/>
    <lineage>
        <taxon>Bacteria</taxon>
        <taxon>Pseudomonadati</taxon>
        <taxon>Pseudomonadota</taxon>
        <taxon>Alphaproteobacteria</taxon>
        <taxon>Acetobacterales</taxon>
        <taxon>Acetobacteraceae</taxon>
        <taxon>Neoroseomonas</taxon>
    </lineage>
</organism>
<keyword evidence="1" id="KW-0805">Transcription regulation</keyword>
<dbReference type="PRINTS" id="PR00455">
    <property type="entry name" value="HTHTETR"/>
</dbReference>
<dbReference type="RefSeq" id="WP_211849149.1">
    <property type="nucleotide sequence ID" value="NZ_JAAEDL010000035.1"/>
</dbReference>
<dbReference type="PANTHER" id="PTHR30055:SF234">
    <property type="entry name" value="HTH-TYPE TRANSCRIPTIONAL REGULATOR BETI"/>
    <property type="match status" value="1"/>
</dbReference>
<proteinExistence type="predicted"/>
<evidence type="ECO:0000256" key="2">
    <source>
        <dbReference type="ARBA" id="ARBA00023125"/>
    </source>
</evidence>
<dbReference type="Proteomes" id="UP001138709">
    <property type="component" value="Unassembled WGS sequence"/>
</dbReference>
<dbReference type="Pfam" id="PF00440">
    <property type="entry name" value="TetR_N"/>
    <property type="match status" value="1"/>
</dbReference>
<evidence type="ECO:0000256" key="5">
    <source>
        <dbReference type="SAM" id="MobiDB-lite"/>
    </source>
</evidence>
<dbReference type="Pfam" id="PF13305">
    <property type="entry name" value="TetR_C_33"/>
    <property type="match status" value="1"/>
</dbReference>
<feature type="DNA-binding region" description="H-T-H motif" evidence="4">
    <location>
        <begin position="49"/>
        <end position="68"/>
    </location>
</feature>
<dbReference type="InterPro" id="IPR036271">
    <property type="entry name" value="Tet_transcr_reg_TetR-rel_C_sf"/>
</dbReference>
<evidence type="ECO:0000256" key="1">
    <source>
        <dbReference type="ARBA" id="ARBA00023015"/>
    </source>
</evidence>
<dbReference type="AlphaFoldDB" id="A0A9X9XIP6"/>